<dbReference type="AlphaFoldDB" id="A0A168N0M1"/>
<feature type="signal peptide" evidence="1">
    <location>
        <begin position="1"/>
        <end position="21"/>
    </location>
</feature>
<keyword evidence="1" id="KW-0732">Signal</keyword>
<dbReference type="EMBL" id="LT552921">
    <property type="protein sequence ID" value="SAL99569.1"/>
    <property type="molecule type" value="Genomic_DNA"/>
</dbReference>
<dbReference type="OrthoDB" id="4727851at2759"/>
<protein>
    <submittedName>
        <fullName evidence="2">Uncharacterized protein</fullName>
    </submittedName>
</protein>
<sequence length="146" mass="15377">MFGSPTAFLLASLSLFSLVAAGGDYAKCETSGGSPWTYDCTNALNKLNKSKCYQLNAQSSGCKNIISYGTCTVAVCVKDDFVFNAPQAAGEFIYDNGYKLADKCGCKSGNCKVGGYYHVEHAANAAAAHGCISTGLGYAHVEFIKH</sequence>
<evidence type="ECO:0000313" key="3">
    <source>
        <dbReference type="Proteomes" id="UP000078561"/>
    </source>
</evidence>
<keyword evidence="3" id="KW-1185">Reference proteome</keyword>
<dbReference type="InParanoid" id="A0A168N0M1"/>
<proteinExistence type="predicted"/>
<gene>
    <name evidence="2" type="primary">ABSGL_05214.1 scaffold 6851</name>
</gene>
<evidence type="ECO:0000313" key="2">
    <source>
        <dbReference type="EMBL" id="SAL99569.1"/>
    </source>
</evidence>
<dbReference type="Proteomes" id="UP000078561">
    <property type="component" value="Unassembled WGS sequence"/>
</dbReference>
<feature type="chain" id="PRO_5007899115" evidence="1">
    <location>
        <begin position="22"/>
        <end position="146"/>
    </location>
</feature>
<reference evidence="2" key="1">
    <citation type="submission" date="2016-04" db="EMBL/GenBank/DDBJ databases">
        <authorList>
            <person name="Evans L.H."/>
            <person name="Alamgir A."/>
            <person name="Owens N."/>
            <person name="Weber N.D."/>
            <person name="Virtaneva K."/>
            <person name="Barbian K."/>
            <person name="Babar A."/>
            <person name="Rosenke K."/>
        </authorList>
    </citation>
    <scope>NUCLEOTIDE SEQUENCE [LARGE SCALE GENOMIC DNA]</scope>
    <source>
        <strain evidence="2">CBS 101.48</strain>
    </source>
</reference>
<evidence type="ECO:0000256" key="1">
    <source>
        <dbReference type="SAM" id="SignalP"/>
    </source>
</evidence>
<accession>A0A168N0M1</accession>
<name>A0A168N0M1_ABSGL</name>
<organism evidence="2">
    <name type="scientific">Absidia glauca</name>
    <name type="common">Pin mould</name>
    <dbReference type="NCBI Taxonomy" id="4829"/>
    <lineage>
        <taxon>Eukaryota</taxon>
        <taxon>Fungi</taxon>
        <taxon>Fungi incertae sedis</taxon>
        <taxon>Mucoromycota</taxon>
        <taxon>Mucoromycotina</taxon>
        <taxon>Mucoromycetes</taxon>
        <taxon>Mucorales</taxon>
        <taxon>Cunninghamellaceae</taxon>
        <taxon>Absidia</taxon>
    </lineage>
</organism>